<dbReference type="PANTHER" id="PTHR21576:SF84">
    <property type="entry name" value="FAMILY PROTEIN, PUTATIVE, EXPRESSED-RELATED"/>
    <property type="match status" value="1"/>
</dbReference>
<accession>A0AAW2XER0</accession>
<protein>
    <recommendedName>
        <fullName evidence="7">NFD4 C-terminal domain-containing protein</fullName>
    </recommendedName>
</protein>
<dbReference type="AlphaFoldDB" id="A0AAW2XER0"/>
<proteinExistence type="inferred from homology"/>
<feature type="transmembrane region" description="Helical" evidence="6">
    <location>
        <begin position="95"/>
        <end position="117"/>
    </location>
</feature>
<dbReference type="SUPFAM" id="SSF103473">
    <property type="entry name" value="MFS general substrate transporter"/>
    <property type="match status" value="1"/>
</dbReference>
<evidence type="ECO:0000256" key="5">
    <source>
        <dbReference type="ARBA" id="ARBA00044504"/>
    </source>
</evidence>
<gene>
    <name evidence="8" type="ORF">Slati_1190100</name>
</gene>
<evidence type="ECO:0000256" key="4">
    <source>
        <dbReference type="ARBA" id="ARBA00023136"/>
    </source>
</evidence>
<keyword evidence="4 6" id="KW-0472">Membrane</keyword>
<dbReference type="InterPro" id="IPR056555">
    <property type="entry name" value="NFD4_C"/>
</dbReference>
<evidence type="ECO:0000256" key="2">
    <source>
        <dbReference type="ARBA" id="ARBA00022692"/>
    </source>
</evidence>
<dbReference type="PANTHER" id="PTHR21576">
    <property type="entry name" value="UNCHARACTERIZED NODULIN-LIKE PROTEIN"/>
    <property type="match status" value="1"/>
</dbReference>
<organism evidence="8">
    <name type="scientific">Sesamum latifolium</name>
    <dbReference type="NCBI Taxonomy" id="2727402"/>
    <lineage>
        <taxon>Eukaryota</taxon>
        <taxon>Viridiplantae</taxon>
        <taxon>Streptophyta</taxon>
        <taxon>Embryophyta</taxon>
        <taxon>Tracheophyta</taxon>
        <taxon>Spermatophyta</taxon>
        <taxon>Magnoliopsida</taxon>
        <taxon>eudicotyledons</taxon>
        <taxon>Gunneridae</taxon>
        <taxon>Pentapetalae</taxon>
        <taxon>asterids</taxon>
        <taxon>lamiids</taxon>
        <taxon>Lamiales</taxon>
        <taxon>Pedaliaceae</taxon>
        <taxon>Sesamum</taxon>
    </lineage>
</organism>
<feature type="domain" description="NFD4 C-terminal" evidence="7">
    <location>
        <begin position="3"/>
        <end position="131"/>
    </location>
</feature>
<evidence type="ECO:0000256" key="1">
    <source>
        <dbReference type="ARBA" id="ARBA00004141"/>
    </source>
</evidence>
<sequence>MLVLFFATTCGVGGTLTAIDNLRQIGTSLGYPTNSISTFVSLVSIWNYLGRVVSGFLSVHFLDKYKFPRPVMLTLTLVISCTGHLLIAFDIPNGLYVASVIIGFCFGPQWPLLFSIISQLFGLKYYSTLYNLRREPDWIVCAQCEGGGVLVRQGGREAVEGLGPGSEARGGLELCRGGVL</sequence>
<comment type="subcellular location">
    <subcellularLocation>
        <location evidence="1">Membrane</location>
        <topology evidence="1">Multi-pass membrane protein</topology>
    </subcellularLocation>
</comment>
<comment type="similarity">
    <text evidence="5">Belongs to the major facilitator superfamily. Phosphate:H(+) symporter (TC 2.A.1.9) family.</text>
</comment>
<reference evidence="8" key="2">
    <citation type="journal article" date="2024" name="Plant">
        <title>Genomic evolution and insights into agronomic trait innovations of Sesamum species.</title>
        <authorList>
            <person name="Miao H."/>
            <person name="Wang L."/>
            <person name="Qu L."/>
            <person name="Liu H."/>
            <person name="Sun Y."/>
            <person name="Le M."/>
            <person name="Wang Q."/>
            <person name="Wei S."/>
            <person name="Zheng Y."/>
            <person name="Lin W."/>
            <person name="Duan Y."/>
            <person name="Cao H."/>
            <person name="Xiong S."/>
            <person name="Wang X."/>
            <person name="Wei L."/>
            <person name="Li C."/>
            <person name="Ma Q."/>
            <person name="Ju M."/>
            <person name="Zhao R."/>
            <person name="Li G."/>
            <person name="Mu C."/>
            <person name="Tian Q."/>
            <person name="Mei H."/>
            <person name="Zhang T."/>
            <person name="Gao T."/>
            <person name="Zhang H."/>
        </authorList>
    </citation>
    <scope>NUCLEOTIDE SEQUENCE</scope>
    <source>
        <strain evidence="8">KEN1</strain>
    </source>
</reference>
<name>A0AAW2XER0_9LAMI</name>
<evidence type="ECO:0000259" key="7">
    <source>
        <dbReference type="Pfam" id="PF23262"/>
    </source>
</evidence>
<feature type="transmembrane region" description="Helical" evidence="6">
    <location>
        <begin position="70"/>
        <end position="89"/>
    </location>
</feature>
<dbReference type="Gene3D" id="1.20.1250.20">
    <property type="entry name" value="MFS general substrate transporter like domains"/>
    <property type="match status" value="1"/>
</dbReference>
<dbReference type="EMBL" id="JACGWN010000004">
    <property type="protein sequence ID" value="KAL0452120.1"/>
    <property type="molecule type" value="Genomic_DNA"/>
</dbReference>
<evidence type="ECO:0000313" key="8">
    <source>
        <dbReference type="EMBL" id="KAL0452120.1"/>
    </source>
</evidence>
<evidence type="ECO:0000256" key="3">
    <source>
        <dbReference type="ARBA" id="ARBA00022989"/>
    </source>
</evidence>
<dbReference type="Pfam" id="PF23262">
    <property type="entry name" value="NFD4_C"/>
    <property type="match status" value="1"/>
</dbReference>
<dbReference type="GO" id="GO:0016020">
    <property type="term" value="C:membrane"/>
    <property type="evidence" value="ECO:0007669"/>
    <property type="project" value="UniProtKB-SubCell"/>
</dbReference>
<keyword evidence="3 6" id="KW-1133">Transmembrane helix</keyword>
<evidence type="ECO:0000256" key="6">
    <source>
        <dbReference type="SAM" id="Phobius"/>
    </source>
</evidence>
<keyword evidence="2 6" id="KW-0812">Transmembrane</keyword>
<dbReference type="InterPro" id="IPR036259">
    <property type="entry name" value="MFS_trans_sf"/>
</dbReference>
<reference evidence="8" key="1">
    <citation type="submission" date="2020-06" db="EMBL/GenBank/DDBJ databases">
        <authorList>
            <person name="Li T."/>
            <person name="Hu X."/>
            <person name="Zhang T."/>
            <person name="Song X."/>
            <person name="Zhang H."/>
            <person name="Dai N."/>
            <person name="Sheng W."/>
            <person name="Hou X."/>
            <person name="Wei L."/>
        </authorList>
    </citation>
    <scope>NUCLEOTIDE SEQUENCE</scope>
    <source>
        <strain evidence="8">KEN1</strain>
        <tissue evidence="8">Leaf</tissue>
    </source>
</reference>
<comment type="caution">
    <text evidence="8">The sequence shown here is derived from an EMBL/GenBank/DDBJ whole genome shotgun (WGS) entry which is preliminary data.</text>
</comment>